<gene>
    <name evidence="7" type="ORF">SEMRO_58_G033720.1</name>
</gene>
<evidence type="ECO:0000256" key="5">
    <source>
        <dbReference type="SAM" id="MobiDB-lite"/>
    </source>
</evidence>
<evidence type="ECO:0000313" key="8">
    <source>
        <dbReference type="Proteomes" id="UP001153069"/>
    </source>
</evidence>
<keyword evidence="2 4" id="KW-0863">Zinc-finger</keyword>
<dbReference type="PROSITE" id="PS01360">
    <property type="entry name" value="ZF_MYND_1"/>
    <property type="match status" value="1"/>
</dbReference>
<dbReference type="Gene3D" id="6.10.140.2220">
    <property type="match status" value="1"/>
</dbReference>
<comment type="caution">
    <text evidence="7">The sequence shown here is derived from an EMBL/GenBank/DDBJ whole genome shotgun (WGS) entry which is preliminary data.</text>
</comment>
<reference evidence="7" key="1">
    <citation type="submission" date="2020-06" db="EMBL/GenBank/DDBJ databases">
        <authorList>
            <consortium name="Plant Systems Biology data submission"/>
        </authorList>
    </citation>
    <scope>NUCLEOTIDE SEQUENCE</scope>
    <source>
        <strain evidence="7">D6</strain>
    </source>
</reference>
<dbReference type="InterPro" id="IPR002893">
    <property type="entry name" value="Znf_MYND"/>
</dbReference>
<evidence type="ECO:0000256" key="1">
    <source>
        <dbReference type="ARBA" id="ARBA00022723"/>
    </source>
</evidence>
<dbReference type="Proteomes" id="UP001153069">
    <property type="component" value="Unassembled WGS sequence"/>
</dbReference>
<dbReference type="EMBL" id="CAICTM010000057">
    <property type="protein sequence ID" value="CAB9499318.1"/>
    <property type="molecule type" value="Genomic_DNA"/>
</dbReference>
<proteinExistence type="predicted"/>
<dbReference type="OrthoDB" id="61900at2759"/>
<dbReference type="Pfam" id="PF01753">
    <property type="entry name" value="zf-MYND"/>
    <property type="match status" value="1"/>
</dbReference>
<name>A0A9N8H721_9STRA</name>
<organism evidence="7 8">
    <name type="scientific">Seminavis robusta</name>
    <dbReference type="NCBI Taxonomy" id="568900"/>
    <lineage>
        <taxon>Eukaryota</taxon>
        <taxon>Sar</taxon>
        <taxon>Stramenopiles</taxon>
        <taxon>Ochrophyta</taxon>
        <taxon>Bacillariophyta</taxon>
        <taxon>Bacillariophyceae</taxon>
        <taxon>Bacillariophycidae</taxon>
        <taxon>Naviculales</taxon>
        <taxon>Naviculaceae</taxon>
        <taxon>Seminavis</taxon>
    </lineage>
</organism>
<keyword evidence="1" id="KW-0479">Metal-binding</keyword>
<evidence type="ECO:0000259" key="6">
    <source>
        <dbReference type="PROSITE" id="PS50865"/>
    </source>
</evidence>
<evidence type="ECO:0000313" key="7">
    <source>
        <dbReference type="EMBL" id="CAB9499318.1"/>
    </source>
</evidence>
<sequence>MDAPVESSAGSPPWTDAAEIPEPPDIPSCDACGKAFSGRLVCGHCHLTWYCSKACQKIAWKQQGHKTKCKTMKETCQDTALAVVTEMANTAAPPILRVQKLDGLDLEGPFRIALEQHNLHQVIYDMLLEDRQSVQKRFLQGNNINNSFQHASFVQWIMTTLFRGGRISPRAVQSSNTRYADACRVKAFVLFKEDALEVWWDASMKFVVQVVMDKKLFQRHKELHAGIHFMARDILASWSQILTCPKAAKAILYHNDGTKAVARATYLATSTKRTLQSLHTPRDPRAVLEAYLNQNLAMIDYWCHLWKIPVNVEQLAGFKDDVAQKMYQNMAKPLAQGTIRKGFALNNQETQSAMAQPVDW</sequence>
<protein>
    <submittedName>
        <fullName evidence="7">SET</fullName>
    </submittedName>
</protein>
<dbReference type="GO" id="GO:0008270">
    <property type="term" value="F:zinc ion binding"/>
    <property type="evidence" value="ECO:0007669"/>
    <property type="project" value="UniProtKB-KW"/>
</dbReference>
<feature type="domain" description="MYND-type" evidence="6">
    <location>
        <begin position="29"/>
        <end position="69"/>
    </location>
</feature>
<dbReference type="AlphaFoldDB" id="A0A9N8H721"/>
<evidence type="ECO:0000256" key="3">
    <source>
        <dbReference type="ARBA" id="ARBA00022833"/>
    </source>
</evidence>
<keyword evidence="3" id="KW-0862">Zinc</keyword>
<feature type="region of interest" description="Disordered" evidence="5">
    <location>
        <begin position="1"/>
        <end position="20"/>
    </location>
</feature>
<dbReference type="PROSITE" id="PS50865">
    <property type="entry name" value="ZF_MYND_2"/>
    <property type="match status" value="1"/>
</dbReference>
<evidence type="ECO:0000256" key="4">
    <source>
        <dbReference type="PROSITE-ProRule" id="PRU00134"/>
    </source>
</evidence>
<keyword evidence="8" id="KW-1185">Reference proteome</keyword>
<accession>A0A9N8H721</accession>
<dbReference type="SUPFAM" id="SSF144232">
    <property type="entry name" value="HIT/MYND zinc finger-like"/>
    <property type="match status" value="1"/>
</dbReference>
<evidence type="ECO:0000256" key="2">
    <source>
        <dbReference type="ARBA" id="ARBA00022771"/>
    </source>
</evidence>